<dbReference type="EMBL" id="JRLX01000039">
    <property type="protein sequence ID" value="KGO84736.1"/>
    <property type="molecule type" value="Genomic_DNA"/>
</dbReference>
<reference evidence="2 3" key="1">
    <citation type="submission" date="2013-09" db="EMBL/GenBank/DDBJ databases">
        <authorList>
            <person name="Zeng Z."/>
            <person name="Chen C."/>
        </authorList>
    </citation>
    <scope>NUCLEOTIDE SEQUENCE [LARGE SCALE GENOMIC DNA]</scope>
    <source>
        <strain evidence="2 3">WB 3.3-2</strain>
    </source>
</reference>
<dbReference type="RefSeq" id="WP_020213872.1">
    <property type="nucleotide sequence ID" value="NZ_JRLX01000039.1"/>
</dbReference>
<feature type="chain" id="PRO_5001991647" evidence="1">
    <location>
        <begin position="18"/>
        <end position="310"/>
    </location>
</feature>
<dbReference type="STRING" id="1121895.GCA_000378485_02704"/>
<accession>A0A0A2LZI9</accession>
<evidence type="ECO:0000313" key="3">
    <source>
        <dbReference type="Proteomes" id="UP000030152"/>
    </source>
</evidence>
<evidence type="ECO:0000313" key="2">
    <source>
        <dbReference type="EMBL" id="KGO84736.1"/>
    </source>
</evidence>
<proteinExistence type="predicted"/>
<gene>
    <name evidence="2" type="ORF">Q765_19955</name>
</gene>
<dbReference type="Proteomes" id="UP000030152">
    <property type="component" value="Unassembled WGS sequence"/>
</dbReference>
<keyword evidence="3" id="KW-1185">Reference proteome</keyword>
<name>A0A0A2LZI9_9FLAO</name>
<dbReference type="AlphaFoldDB" id="A0A0A2LZI9"/>
<keyword evidence="1" id="KW-0732">Signal</keyword>
<dbReference type="OrthoDB" id="1341219at2"/>
<comment type="caution">
    <text evidence="2">The sequence shown here is derived from an EMBL/GenBank/DDBJ whole genome shotgun (WGS) entry which is preliminary data.</text>
</comment>
<protein>
    <submittedName>
        <fullName evidence="2">Uncharacterized protein</fullName>
    </submittedName>
</protein>
<organism evidence="2 3">
    <name type="scientific">Flavobacterium rivuli WB 3.3-2 = DSM 21788</name>
    <dbReference type="NCBI Taxonomy" id="1121895"/>
    <lineage>
        <taxon>Bacteria</taxon>
        <taxon>Pseudomonadati</taxon>
        <taxon>Bacteroidota</taxon>
        <taxon>Flavobacteriia</taxon>
        <taxon>Flavobacteriales</taxon>
        <taxon>Flavobacteriaceae</taxon>
        <taxon>Flavobacterium</taxon>
    </lineage>
</organism>
<feature type="signal peptide" evidence="1">
    <location>
        <begin position="1"/>
        <end position="17"/>
    </location>
</feature>
<evidence type="ECO:0000256" key="1">
    <source>
        <dbReference type="SAM" id="SignalP"/>
    </source>
</evidence>
<sequence>MKHLLLILLLFCTLCRAQDTYGNYTKVTAYRLTDEYEDGPCSVLSYIQQERKTGKYIQAAESYDAKLAYSLLKYKKEAALQWTKNELKCSNKEAIPNMFVVEINKFKDTVFTTANNCSLFLPKEEAGYFDGHNSITASFTPEMAAFFDRDYKSEFANRRIDSIPYAQVLINNTPLYKKTRKSFEKAIHKFQLIKTDSVFNPDNSHKEYWLNDMQIQFDGNDGIISQLTATKVSYNFPEKYTLSINGVLLGDEEEKLYEKFPESTKYRNWGAAFNDLNDNYAYEVGLKNSFNGYVTFYIKKKRIAMIEVNF</sequence>